<evidence type="ECO:0000313" key="5">
    <source>
        <dbReference type="EMBL" id="KIM33072.1"/>
    </source>
</evidence>
<reference evidence="6" key="2">
    <citation type="submission" date="2015-01" db="EMBL/GenBank/DDBJ databases">
        <title>Evolutionary Origins and Diversification of the Mycorrhizal Mutualists.</title>
        <authorList>
            <consortium name="DOE Joint Genome Institute"/>
            <consortium name="Mycorrhizal Genomics Consortium"/>
            <person name="Kohler A."/>
            <person name="Kuo A."/>
            <person name="Nagy L.G."/>
            <person name="Floudas D."/>
            <person name="Copeland A."/>
            <person name="Barry K.W."/>
            <person name="Cichocki N."/>
            <person name="Veneault-Fourrey C."/>
            <person name="LaButti K."/>
            <person name="Lindquist E.A."/>
            <person name="Lipzen A."/>
            <person name="Lundell T."/>
            <person name="Morin E."/>
            <person name="Murat C."/>
            <person name="Riley R."/>
            <person name="Ohm R."/>
            <person name="Sun H."/>
            <person name="Tunlid A."/>
            <person name="Henrissat B."/>
            <person name="Grigoriev I.V."/>
            <person name="Hibbett D.S."/>
            <person name="Martin F."/>
        </authorList>
    </citation>
    <scope>NUCLEOTIDE SEQUENCE [LARGE SCALE GENOMIC DNA]</scope>
    <source>
        <strain evidence="6">MAFF 305830</strain>
    </source>
</reference>
<dbReference type="GO" id="GO:0004252">
    <property type="term" value="F:serine-type endopeptidase activity"/>
    <property type="evidence" value="ECO:0007669"/>
    <property type="project" value="TreeGrafter"/>
</dbReference>
<dbReference type="SUPFAM" id="SSF82171">
    <property type="entry name" value="DPP6 N-terminal domain-like"/>
    <property type="match status" value="1"/>
</dbReference>
<evidence type="ECO:0000313" key="6">
    <source>
        <dbReference type="Proteomes" id="UP000054097"/>
    </source>
</evidence>
<dbReference type="OrthoDB" id="43744at2759"/>
<reference evidence="5 6" key="1">
    <citation type="submission" date="2014-04" db="EMBL/GenBank/DDBJ databases">
        <authorList>
            <consortium name="DOE Joint Genome Institute"/>
            <person name="Kuo A."/>
            <person name="Zuccaro A."/>
            <person name="Kohler A."/>
            <person name="Nagy L.G."/>
            <person name="Floudas D."/>
            <person name="Copeland A."/>
            <person name="Barry K.W."/>
            <person name="Cichocki N."/>
            <person name="Veneault-Fourrey C."/>
            <person name="LaButti K."/>
            <person name="Lindquist E.A."/>
            <person name="Lipzen A."/>
            <person name="Lundell T."/>
            <person name="Morin E."/>
            <person name="Murat C."/>
            <person name="Sun H."/>
            <person name="Tunlid A."/>
            <person name="Henrissat B."/>
            <person name="Grigoriev I.V."/>
            <person name="Hibbett D.S."/>
            <person name="Martin F."/>
            <person name="Nordberg H.P."/>
            <person name="Cantor M.N."/>
            <person name="Hua S.X."/>
        </authorList>
    </citation>
    <scope>NUCLEOTIDE SEQUENCE [LARGE SCALE GENOMIC DNA]</scope>
    <source>
        <strain evidence="5 6">MAFF 305830</strain>
    </source>
</reference>
<comment type="similarity">
    <text evidence="1">Belongs to the peptidase S9C family.</text>
</comment>
<dbReference type="InterPro" id="IPR001375">
    <property type="entry name" value="Peptidase_S9_cat"/>
</dbReference>
<keyword evidence="6" id="KW-1185">Reference proteome</keyword>
<dbReference type="Gene3D" id="3.40.50.1820">
    <property type="entry name" value="alpha/beta hydrolase"/>
    <property type="match status" value="1"/>
</dbReference>
<organism evidence="5 6">
    <name type="scientific">Serendipita vermifera MAFF 305830</name>
    <dbReference type="NCBI Taxonomy" id="933852"/>
    <lineage>
        <taxon>Eukaryota</taxon>
        <taxon>Fungi</taxon>
        <taxon>Dikarya</taxon>
        <taxon>Basidiomycota</taxon>
        <taxon>Agaricomycotina</taxon>
        <taxon>Agaricomycetes</taxon>
        <taxon>Sebacinales</taxon>
        <taxon>Serendipitaceae</taxon>
        <taxon>Serendipita</taxon>
    </lineage>
</organism>
<keyword evidence="2" id="KW-0378">Hydrolase</keyword>
<dbReference type="PANTHER" id="PTHR42776:SF27">
    <property type="entry name" value="DIPEPTIDYL PEPTIDASE FAMILY MEMBER 6"/>
    <property type="match status" value="1"/>
</dbReference>
<feature type="domain" description="Peptidase S9 prolyl oligopeptidase catalytic" evidence="4">
    <location>
        <begin position="522"/>
        <end position="718"/>
    </location>
</feature>
<dbReference type="EMBL" id="KN824279">
    <property type="protein sequence ID" value="KIM33072.1"/>
    <property type="molecule type" value="Genomic_DNA"/>
</dbReference>
<dbReference type="SUPFAM" id="SSF53474">
    <property type="entry name" value="alpha/beta-Hydrolases"/>
    <property type="match status" value="1"/>
</dbReference>
<accession>A0A0C2XW26</accession>
<dbReference type="PANTHER" id="PTHR42776">
    <property type="entry name" value="SERINE PEPTIDASE S9 FAMILY MEMBER"/>
    <property type="match status" value="1"/>
</dbReference>
<gene>
    <name evidence="5" type="ORF">M408DRAFT_326731</name>
</gene>
<dbReference type="Proteomes" id="UP000054097">
    <property type="component" value="Unassembled WGS sequence"/>
</dbReference>
<dbReference type="HOGENOM" id="CLU_008615_3_2_1"/>
<proteinExistence type="inferred from homology"/>
<protein>
    <recommendedName>
        <fullName evidence="3">Dipeptidyl-peptidase V</fullName>
    </recommendedName>
</protein>
<evidence type="ECO:0000259" key="4">
    <source>
        <dbReference type="Pfam" id="PF00326"/>
    </source>
</evidence>
<evidence type="ECO:0000256" key="2">
    <source>
        <dbReference type="ARBA" id="ARBA00022801"/>
    </source>
</evidence>
<sequence length="730" mass="82070">MTFDYSHLKFTRPAEKIKAINVDIIPQTIFDGMRKYENSARDFNILGFERGAPMANNEPPIGDLFVLHRPGDSQVNQVYKIPSDPHHTDLHRITYFDASNGRIAGLLPIAGDDWRNVWRPGGAIVRVDPNGNEAFQLWRYWEDDPSQETIVPIQGEIDNKPGRGRFEKLTHDAYKYASLLVSDSNRLLFFNSTKENGKDTLIYCTPLQESRTTAQNDSNAFSIPSRLIAPKMGEGTTRWIVEAVSPNDQLVLLTQMQSSTYQPLYIVDISEETVSAPEKIVLPNCTEKEEETVYENPQFSKDPATPNLIYVVTNGYSDFTGVVSYDLASKTVLHITTPEAHLNPIRPIPWEIDSLSVSSDYVFMKANINGWSSLFVMPLTGEHANSVLEVKPDWEGGWINFYTNKSNAKPHELALRLVSYKSRGHLAHLDITTAFQNILRDDNNDKYVRVTLENYKQAAAAPPEFPTHAPKLIKFKSFDGLEVPALYYHPDSITKSVPVVIGIHGGPEGQATTRYRVPIHDYMLNELGLAVIYPNVRGSTGYGKKYLAADDVEKREDSVRDIASLMDYIQSDMKELDSSRIAVMGGSYGGYMVYACLVHFSSRLACGLANFGIAHWPSFLENTADYRRAHRRREYGDESDPQIRKFLESISPINHASKITAPLSIAHGETDVRVTVQEAIEMFEIVSKSGYVELMVCENEGHGFKQKSVIEFTNAAKICFLQKFLLSPTG</sequence>
<dbReference type="GO" id="GO:0006508">
    <property type="term" value="P:proteolysis"/>
    <property type="evidence" value="ECO:0007669"/>
    <property type="project" value="InterPro"/>
</dbReference>
<evidence type="ECO:0000256" key="1">
    <source>
        <dbReference type="ARBA" id="ARBA00010040"/>
    </source>
</evidence>
<dbReference type="STRING" id="933852.A0A0C2XW26"/>
<evidence type="ECO:0000256" key="3">
    <source>
        <dbReference type="ARBA" id="ARBA00032829"/>
    </source>
</evidence>
<dbReference type="Pfam" id="PF00326">
    <property type="entry name" value="Peptidase_S9"/>
    <property type="match status" value="1"/>
</dbReference>
<name>A0A0C2XW26_SERVB</name>
<dbReference type="InterPro" id="IPR029058">
    <property type="entry name" value="AB_hydrolase_fold"/>
</dbReference>
<dbReference type="AlphaFoldDB" id="A0A0C2XW26"/>